<dbReference type="Proteomes" id="UP000757232">
    <property type="component" value="Unassembled WGS sequence"/>
</dbReference>
<proteinExistence type="predicted"/>
<comment type="caution">
    <text evidence="1">The sequence shown here is derived from an EMBL/GenBank/DDBJ whole genome shotgun (WGS) entry which is preliminary data.</text>
</comment>
<dbReference type="EMBL" id="LNZH02000191">
    <property type="protein sequence ID" value="OCB87439.1"/>
    <property type="molecule type" value="Genomic_DNA"/>
</dbReference>
<evidence type="ECO:0000313" key="1">
    <source>
        <dbReference type="EMBL" id="OCB87439.1"/>
    </source>
</evidence>
<gene>
    <name evidence="1" type="ORF">A7U60_g5344</name>
</gene>
<evidence type="ECO:0000313" key="2">
    <source>
        <dbReference type="Proteomes" id="UP000757232"/>
    </source>
</evidence>
<protein>
    <recommendedName>
        <fullName evidence="3">F-box domain-containing protein</fullName>
    </recommendedName>
</protein>
<accession>A0A9Q5NBG0</accession>
<dbReference type="OrthoDB" id="2587912at2759"/>
<dbReference type="AlphaFoldDB" id="A0A9Q5NBG0"/>
<reference evidence="1" key="1">
    <citation type="submission" date="2016-06" db="EMBL/GenBank/DDBJ databases">
        <title>Draft Genome sequence of the fungus Inonotus baumii.</title>
        <authorList>
            <person name="Zhu H."/>
            <person name="Lin W."/>
        </authorList>
    </citation>
    <scope>NUCLEOTIDE SEQUENCE</scope>
    <source>
        <strain evidence="1">821</strain>
    </source>
</reference>
<sequence>MRSLSPNCYSTPGNMSLALPAEILLKIIEFVFDETPRRPMSLLMVNSYFHNLCLSLLHTVLRFSSVRQLDRFVRTCHKLVFRPRVIFINLAGGTVNYHLFKLLRELFLRLADLTRKSVLDSEYDQYNHSPRGKLGFRRIQLCLNSLRLDESSDYLFNALDLTDPFEFIWTGPDPAHHFSIAIVPIAASYLFKAMQSWTHLRHLKLTNLSFPLPEDGYPTHLLAKALGIVAHDYVTDPIDSVPMSPLLPMPYLQTIYLGQITFLDPLEIAMIASATELVSLASMRIVDAYRGSIWGPRIRIMDVEKASASFFSMSSSGSDAGDMQLSIHKACIDRIRKLVSCEALTERIMGGDRMDSNVK</sequence>
<organism evidence="1 2">
    <name type="scientific">Sanghuangporus baumii</name>
    <name type="common">Phellinus baumii</name>
    <dbReference type="NCBI Taxonomy" id="108892"/>
    <lineage>
        <taxon>Eukaryota</taxon>
        <taxon>Fungi</taxon>
        <taxon>Dikarya</taxon>
        <taxon>Basidiomycota</taxon>
        <taxon>Agaricomycotina</taxon>
        <taxon>Agaricomycetes</taxon>
        <taxon>Hymenochaetales</taxon>
        <taxon>Hymenochaetaceae</taxon>
        <taxon>Sanghuangporus</taxon>
    </lineage>
</organism>
<keyword evidence="2" id="KW-1185">Reference proteome</keyword>
<name>A0A9Q5NBG0_SANBA</name>
<evidence type="ECO:0008006" key="3">
    <source>
        <dbReference type="Google" id="ProtNLM"/>
    </source>
</evidence>